<feature type="transmembrane region" description="Helical" evidence="1">
    <location>
        <begin position="165"/>
        <end position="186"/>
    </location>
</feature>
<feature type="transmembrane region" description="Helical" evidence="1">
    <location>
        <begin position="91"/>
        <end position="112"/>
    </location>
</feature>
<gene>
    <name evidence="2" type="ORF">XH86_05035</name>
</gene>
<feature type="transmembrane region" description="Helical" evidence="1">
    <location>
        <begin position="35"/>
        <end position="59"/>
    </location>
</feature>
<dbReference type="EMBL" id="CP030057">
    <property type="protein sequence ID" value="QOZ63579.1"/>
    <property type="molecule type" value="Genomic_DNA"/>
</dbReference>
<feature type="transmembrane region" description="Helical" evidence="1">
    <location>
        <begin position="124"/>
        <end position="145"/>
    </location>
</feature>
<evidence type="ECO:0000256" key="1">
    <source>
        <dbReference type="SAM" id="Phobius"/>
    </source>
</evidence>
<reference evidence="2 3" key="1">
    <citation type="submission" date="2018-06" db="EMBL/GenBank/DDBJ databases">
        <title>Comparative genomics of rhizobia nodulating Arachis hypogaea in China.</title>
        <authorList>
            <person name="Li Y."/>
        </authorList>
    </citation>
    <scope>NUCLEOTIDE SEQUENCE [LARGE SCALE GENOMIC DNA]</scope>
    <source>
        <strain evidence="2 3">CCBAU 51658</strain>
    </source>
</reference>
<evidence type="ECO:0000313" key="2">
    <source>
        <dbReference type="EMBL" id="QOZ63579.1"/>
    </source>
</evidence>
<protein>
    <submittedName>
        <fullName evidence="2">Uncharacterized protein</fullName>
    </submittedName>
</protein>
<dbReference type="Proteomes" id="UP000593880">
    <property type="component" value="Chromosome"/>
</dbReference>
<organism evidence="2 3">
    <name type="scientific">Bradyrhizobium guangdongense</name>
    <dbReference type="NCBI Taxonomy" id="1325090"/>
    <lineage>
        <taxon>Bacteria</taxon>
        <taxon>Pseudomonadati</taxon>
        <taxon>Pseudomonadota</taxon>
        <taxon>Alphaproteobacteria</taxon>
        <taxon>Hyphomicrobiales</taxon>
        <taxon>Nitrobacteraceae</taxon>
        <taxon>Bradyrhizobium</taxon>
    </lineage>
</organism>
<evidence type="ECO:0000313" key="3">
    <source>
        <dbReference type="Proteomes" id="UP000593880"/>
    </source>
</evidence>
<feature type="transmembrane region" description="Helical" evidence="1">
    <location>
        <begin position="66"/>
        <end position="85"/>
    </location>
</feature>
<name>A0ABX6UU71_9BRAD</name>
<sequence length="195" mass="21039">MRVQVVIQWGTYYQSPDLNAESRRDAMVLGLSLPAFTLVHVVISLIGIVAGLIVMFGLLGSKPMPGLTAIFLLFTILTNATGFLFPFKELLPSYIIAAISLVLLAIACVALYGMKLSGAWRPVYIVTAMIALYFNVFVLIIQSFLKVPALAALAPAVPPAPPSGPVFAVVQGIVLVFFVLLTIGAWRRYKPLAFA</sequence>
<accession>A0ABX6UU71</accession>
<proteinExistence type="predicted"/>
<keyword evidence="1" id="KW-0812">Transmembrane</keyword>
<keyword evidence="1" id="KW-0472">Membrane</keyword>
<keyword evidence="3" id="KW-1185">Reference proteome</keyword>
<keyword evidence="1" id="KW-1133">Transmembrane helix</keyword>